<dbReference type="Gene3D" id="3.40.50.1110">
    <property type="entry name" value="SGNH hydrolase"/>
    <property type="match status" value="1"/>
</dbReference>
<gene>
    <name evidence="2" type="ORF">J0M35_02420</name>
</gene>
<feature type="transmembrane region" description="Helical" evidence="1">
    <location>
        <begin position="13"/>
        <end position="32"/>
    </location>
</feature>
<dbReference type="InterPro" id="IPR036514">
    <property type="entry name" value="SGNH_hydro_sf"/>
</dbReference>
<protein>
    <submittedName>
        <fullName evidence="2">Uncharacterized protein</fullName>
    </submittedName>
</protein>
<keyword evidence="1" id="KW-0812">Transmembrane</keyword>
<dbReference type="AlphaFoldDB" id="A0A8J7P6K1"/>
<comment type="caution">
    <text evidence="2">The sequence shown here is derived from an EMBL/GenBank/DDBJ whole genome shotgun (WGS) entry which is preliminary data.</text>
</comment>
<sequence>MAASETSKKRANAFVWAVVLYGALNLALYGVLAKMPERKLSLNGIKATNYEKRMEGPWIWWVSRTYLSQLEQKAQPDIVLFGSSQMGSAIFSAEAEHRGTTVDTTDQREVERLAAEVAKASGLKPRVFNFSMGGAMVSDHYLIADSLVSKADKKPKIAIIGVNPRDFIDNNLPAAAATDSFHFLSPYCKLDSLAVHSYDSPFGYLDYLLSRYLPLRQVNLLAFGDIPPSLGARASFTNPEGKGIDTRADKQANNAQLNSGQVTTKVLRAISGSAGDVKRGEWVLPAYPPYLYMDNSKEYIKRYKRENPPCLAGQKRYFQELLALLHKENIQIIVVGMPSRLSNQNLLSQNFWNNFDSYLEKTTKEQGGTYVSLFKDQRFVEEKDYLDTVHLNRWGGGKLVKIMAETVSGNTAMVQALKECKSDAVAGRDKPNQKPL</sequence>
<proteinExistence type="predicted"/>
<dbReference type="Proteomes" id="UP000664277">
    <property type="component" value="Unassembled WGS sequence"/>
</dbReference>
<evidence type="ECO:0000313" key="3">
    <source>
        <dbReference type="Proteomes" id="UP000664277"/>
    </source>
</evidence>
<keyword evidence="1" id="KW-1133">Transmembrane helix</keyword>
<dbReference type="EMBL" id="JAFLCK010000002">
    <property type="protein sequence ID" value="MBN8659189.1"/>
    <property type="molecule type" value="Genomic_DNA"/>
</dbReference>
<reference evidence="2" key="1">
    <citation type="submission" date="2021-02" db="EMBL/GenBank/DDBJ databases">
        <title>Genome-Resolved Metagenomics of a Microbial Community Performing Photosynthetic Biological Nutrient Removal.</title>
        <authorList>
            <person name="Mcdaniel E.A."/>
        </authorList>
    </citation>
    <scope>NUCLEOTIDE SEQUENCE</scope>
    <source>
        <strain evidence="2">UWPOB_OBS1</strain>
    </source>
</reference>
<evidence type="ECO:0000313" key="2">
    <source>
        <dbReference type="EMBL" id="MBN8659189.1"/>
    </source>
</evidence>
<evidence type="ECO:0000256" key="1">
    <source>
        <dbReference type="SAM" id="Phobius"/>
    </source>
</evidence>
<name>A0A8J7P6K1_9BACT</name>
<accession>A0A8J7P6K1</accession>
<dbReference type="SUPFAM" id="SSF52266">
    <property type="entry name" value="SGNH hydrolase"/>
    <property type="match status" value="1"/>
</dbReference>
<keyword evidence="1" id="KW-0472">Membrane</keyword>
<organism evidence="2 3">
    <name type="scientific">Candidatus Obscuribacter phosphatis</name>
    <dbReference type="NCBI Taxonomy" id="1906157"/>
    <lineage>
        <taxon>Bacteria</taxon>
        <taxon>Bacillati</taxon>
        <taxon>Candidatus Melainabacteria</taxon>
        <taxon>Candidatus Obscuribacterales</taxon>
        <taxon>Candidatus Obscuribacteraceae</taxon>
        <taxon>Candidatus Obscuribacter</taxon>
    </lineage>
</organism>